<dbReference type="STRING" id="545694.TREPR_2035"/>
<dbReference type="HOGENOM" id="CLU_2412307_0_0_12"/>
<accession>F5YJU9</accession>
<proteinExistence type="predicted"/>
<name>F5YJU9_TREPZ</name>
<dbReference type="RefSeq" id="WP_015708126.1">
    <property type="nucleotide sequence ID" value="NC_015578.1"/>
</dbReference>
<dbReference type="EMBL" id="CP001843">
    <property type="protein sequence ID" value="AEF86843.1"/>
    <property type="molecule type" value="Genomic_DNA"/>
</dbReference>
<gene>
    <name evidence="1" type="ordered locus">TREPR_2035</name>
</gene>
<dbReference type="Proteomes" id="UP000009223">
    <property type="component" value="Chromosome"/>
</dbReference>
<dbReference type="KEGG" id="tpi:TREPR_2035"/>
<evidence type="ECO:0000313" key="1">
    <source>
        <dbReference type="EMBL" id="AEF86843.1"/>
    </source>
</evidence>
<evidence type="ECO:0000313" key="2">
    <source>
        <dbReference type="Proteomes" id="UP000009223"/>
    </source>
</evidence>
<sequence length="92" mass="10991">MIIHKLGSRYYVLRCIDCGAEEEFFSKEDARKFIYEETNGWIYVEQEGTYCSSCRKSIKVEKTTYRFQFSNGKSFLEEIEDLKDQGFDPHDY</sequence>
<organism evidence="1 2">
    <name type="scientific">Treponema primitia (strain ATCC BAA-887 / DSM 12427 / ZAS-2)</name>
    <dbReference type="NCBI Taxonomy" id="545694"/>
    <lineage>
        <taxon>Bacteria</taxon>
        <taxon>Pseudomonadati</taxon>
        <taxon>Spirochaetota</taxon>
        <taxon>Spirochaetia</taxon>
        <taxon>Spirochaetales</taxon>
        <taxon>Treponemataceae</taxon>
        <taxon>Treponema</taxon>
    </lineage>
</organism>
<protein>
    <submittedName>
        <fullName evidence="1">Uncharacterized protein</fullName>
    </submittedName>
</protein>
<reference evidence="1 2" key="2">
    <citation type="journal article" date="2011" name="ISME J.">
        <title>RNA-seq reveals cooperative metabolic interactions between two termite-gut spirochete species in co-culture.</title>
        <authorList>
            <person name="Rosenthal A.Z."/>
            <person name="Matson E.G."/>
            <person name="Eldar A."/>
            <person name="Leadbetter J.R."/>
        </authorList>
    </citation>
    <scope>NUCLEOTIDE SEQUENCE [LARGE SCALE GENOMIC DNA]</scope>
    <source>
        <strain evidence="2">ATCC BAA-887 / DSM 12427 / ZAS-2</strain>
    </source>
</reference>
<dbReference type="AlphaFoldDB" id="F5YJU9"/>
<reference evidence="2" key="1">
    <citation type="submission" date="2009-12" db="EMBL/GenBank/DDBJ databases">
        <title>Complete sequence of Treponema primitia strain ZAS-2.</title>
        <authorList>
            <person name="Tetu S.G."/>
            <person name="Matson E."/>
            <person name="Ren Q."/>
            <person name="Seshadri R."/>
            <person name="Elbourne L."/>
            <person name="Hassan K.A."/>
            <person name="Durkin A."/>
            <person name="Radune D."/>
            <person name="Mohamoud Y."/>
            <person name="Shay R."/>
            <person name="Jin S."/>
            <person name="Zhang X."/>
            <person name="Lucey K."/>
            <person name="Ballor N.R."/>
            <person name="Ottesen E."/>
            <person name="Rosenthal R."/>
            <person name="Allen A."/>
            <person name="Leadbetter J.R."/>
            <person name="Paulsen I.T."/>
        </authorList>
    </citation>
    <scope>NUCLEOTIDE SEQUENCE [LARGE SCALE GENOMIC DNA]</scope>
    <source>
        <strain evidence="2">ATCC BAA-887 / DSM 12427 / ZAS-2</strain>
    </source>
</reference>
<keyword evidence="2" id="KW-1185">Reference proteome</keyword>